<comment type="caution">
    <text evidence="1">The sequence shown here is derived from an EMBL/GenBank/DDBJ whole genome shotgun (WGS) entry which is preliminary data.</text>
</comment>
<dbReference type="EMBL" id="CM056741">
    <property type="protein sequence ID" value="KAJ8681724.1"/>
    <property type="molecule type" value="Genomic_DNA"/>
</dbReference>
<sequence>MPPKRTLEVVTDNNAGPSNKLAKKFVEPALASKGGAKKAQSSKQSKKSDKTKQVDKPFYKPKLVIARPTVPIDPEQQELLNQQLFSAVESASLELIKQLVEKGADVNAEDEDGDPLVFTALNHFSDWTTRSVRHETLELLLSLGANPNCVNAQGQTLLLNAIDSIRGSEDAKLLQVLFEGGADPNLESGDSNDLLPLWEIILSGEEKQVDLFFQYGADVTTLGKDGKSILSFLTELNTDMVPLRDWELERYVIKYTRICKSRGAKLIAADIQTEGYGNPLQKYLQCGEESEARAFVNEYKKGFRGVERPLFVAASNPHMKCLKFLLKSGLFNVNERDYFGCTPLHKAAYCENENNVRLLLEHGADPNATSNHGETPFMIAKREKYHKHMNFLRNYGAKSPERNSDDSDDLNDDYRDLW</sequence>
<evidence type="ECO:0000313" key="2">
    <source>
        <dbReference type="Proteomes" id="UP001239111"/>
    </source>
</evidence>
<name>A0ACC2PGL1_9HYME</name>
<protein>
    <submittedName>
        <fullName evidence="1">Uncharacterized protein</fullName>
    </submittedName>
</protein>
<dbReference type="Proteomes" id="UP001239111">
    <property type="component" value="Chromosome 1"/>
</dbReference>
<organism evidence="1 2">
    <name type="scientific">Eretmocerus hayati</name>
    <dbReference type="NCBI Taxonomy" id="131215"/>
    <lineage>
        <taxon>Eukaryota</taxon>
        <taxon>Metazoa</taxon>
        <taxon>Ecdysozoa</taxon>
        <taxon>Arthropoda</taxon>
        <taxon>Hexapoda</taxon>
        <taxon>Insecta</taxon>
        <taxon>Pterygota</taxon>
        <taxon>Neoptera</taxon>
        <taxon>Endopterygota</taxon>
        <taxon>Hymenoptera</taxon>
        <taxon>Apocrita</taxon>
        <taxon>Proctotrupomorpha</taxon>
        <taxon>Chalcidoidea</taxon>
        <taxon>Aphelinidae</taxon>
        <taxon>Aphelininae</taxon>
        <taxon>Eretmocerus</taxon>
    </lineage>
</organism>
<keyword evidence="2" id="KW-1185">Reference proteome</keyword>
<proteinExistence type="predicted"/>
<evidence type="ECO:0000313" key="1">
    <source>
        <dbReference type="EMBL" id="KAJ8681724.1"/>
    </source>
</evidence>
<gene>
    <name evidence="1" type="ORF">QAD02_017516</name>
</gene>
<accession>A0ACC2PGL1</accession>
<reference evidence="1" key="1">
    <citation type="submission" date="2023-04" db="EMBL/GenBank/DDBJ databases">
        <title>A chromosome-level genome assembly of the parasitoid wasp Eretmocerus hayati.</title>
        <authorList>
            <person name="Zhong Y."/>
            <person name="Liu S."/>
            <person name="Liu Y."/>
        </authorList>
    </citation>
    <scope>NUCLEOTIDE SEQUENCE</scope>
    <source>
        <strain evidence="1">ZJU_SS_LIU_2023</strain>
    </source>
</reference>